<sequence length="658" mass="76802">MNIIMFLLVLYLSSDSKIKLFVLKNITYFIIFKMNKPAISRRSHLLLQNTSSVVTKKATFNRQLNFESIPKKLETDKVVHYSLILSKGNLKKHEEVESFKIKNDIEKCEKWLYQLESTSTPLEEPYILKVHAPVLVQHHSIVQISSENDDENVDDSDIDPTYSPPNHDVPDLNFDYNLNTENLETTTLPRKPDTVEANVENIENRPKSKSRIIRAERKLKRNSGKSYVTESGKEIPERKMVQLGNCRLKCAEKISQEHIQRLFTKYWQMQDRNRRASYLAGLINFQPKSTERKRRSTPEKQKKRSITYNYQIPFNDELIKVCKACFLKIFGESLKFIWTICQQKITTGINKTTPDKRGCHPPSNKKTPEDIKLVKRSLKSLPAYESHYCRKESSKLYLPYHFTLNKCYEMYSKNLINPVSRKLYEKMFHEANIKIKEPKKDTCNKCDVLKMQIQMQTDGPEKIVLLKEQELHHKMAEMAYATKKLDKASMQIEDNKLVLSFDLQQCLPTPSLQNSIAFYKRQLWTYNLTIHNLKTDQATCYIWNESMAKRGANEIASCVYNYLMNLPAQITHVCLYSDSCPGQNKNSIFLAMCLYVLKKSPSLEVLEHKFLVPGHTRMECDSDHAQIEKKKKFMMHRLIELKIEEIFDFASILKTAAT</sequence>
<feature type="signal peptide" evidence="2">
    <location>
        <begin position="1"/>
        <end position="16"/>
    </location>
</feature>
<reference evidence="3 4" key="1">
    <citation type="submission" date="2019-08" db="EMBL/GenBank/DDBJ databases">
        <title>Whole genome of Aphis craccivora.</title>
        <authorList>
            <person name="Voronova N.V."/>
            <person name="Shulinski R.S."/>
            <person name="Bandarenka Y.V."/>
            <person name="Zhorov D.G."/>
            <person name="Warner D."/>
        </authorList>
    </citation>
    <scope>NUCLEOTIDE SEQUENCE [LARGE SCALE GENOMIC DNA]</scope>
    <source>
        <strain evidence="3">180601</strain>
        <tissue evidence="3">Whole Body</tissue>
    </source>
</reference>
<evidence type="ECO:0000313" key="4">
    <source>
        <dbReference type="Proteomes" id="UP000478052"/>
    </source>
</evidence>
<protein>
    <submittedName>
        <fullName evidence="3">Uncharacterized protein</fullName>
    </submittedName>
</protein>
<proteinExistence type="predicted"/>
<dbReference type="EMBL" id="VUJU01006100">
    <property type="protein sequence ID" value="KAF0749437.1"/>
    <property type="molecule type" value="Genomic_DNA"/>
</dbReference>
<evidence type="ECO:0000256" key="2">
    <source>
        <dbReference type="SAM" id="SignalP"/>
    </source>
</evidence>
<feature type="region of interest" description="Disordered" evidence="1">
    <location>
        <begin position="145"/>
        <end position="170"/>
    </location>
</feature>
<comment type="caution">
    <text evidence="3">The sequence shown here is derived from an EMBL/GenBank/DDBJ whole genome shotgun (WGS) entry which is preliminary data.</text>
</comment>
<evidence type="ECO:0000256" key="1">
    <source>
        <dbReference type="SAM" id="MobiDB-lite"/>
    </source>
</evidence>
<feature type="chain" id="PRO_5026179467" evidence="2">
    <location>
        <begin position="17"/>
        <end position="658"/>
    </location>
</feature>
<accession>A0A6G0Y553</accession>
<keyword evidence="4" id="KW-1185">Reference proteome</keyword>
<organism evidence="3 4">
    <name type="scientific">Aphis craccivora</name>
    <name type="common">Cowpea aphid</name>
    <dbReference type="NCBI Taxonomy" id="307492"/>
    <lineage>
        <taxon>Eukaryota</taxon>
        <taxon>Metazoa</taxon>
        <taxon>Ecdysozoa</taxon>
        <taxon>Arthropoda</taxon>
        <taxon>Hexapoda</taxon>
        <taxon>Insecta</taxon>
        <taxon>Pterygota</taxon>
        <taxon>Neoptera</taxon>
        <taxon>Paraneoptera</taxon>
        <taxon>Hemiptera</taxon>
        <taxon>Sternorrhyncha</taxon>
        <taxon>Aphidomorpha</taxon>
        <taxon>Aphidoidea</taxon>
        <taxon>Aphididae</taxon>
        <taxon>Aphidini</taxon>
        <taxon>Aphis</taxon>
        <taxon>Aphis</taxon>
    </lineage>
</organism>
<dbReference type="PANTHER" id="PTHR10773">
    <property type="entry name" value="DNA-DIRECTED RNA POLYMERASES I, II, AND III SUBUNIT RPABC2"/>
    <property type="match status" value="1"/>
</dbReference>
<dbReference type="PANTHER" id="PTHR10773:SF19">
    <property type="match status" value="1"/>
</dbReference>
<keyword evidence="2" id="KW-0732">Signal</keyword>
<evidence type="ECO:0000313" key="3">
    <source>
        <dbReference type="EMBL" id="KAF0749437.1"/>
    </source>
</evidence>
<dbReference type="Proteomes" id="UP000478052">
    <property type="component" value="Unassembled WGS sequence"/>
</dbReference>
<name>A0A6G0Y553_APHCR</name>
<dbReference type="OrthoDB" id="434783at2759"/>
<gene>
    <name evidence="3" type="ORF">FWK35_00017300</name>
</gene>
<feature type="compositionally biased region" description="Acidic residues" evidence="1">
    <location>
        <begin position="147"/>
        <end position="158"/>
    </location>
</feature>
<feature type="non-terminal residue" evidence="3">
    <location>
        <position position="658"/>
    </location>
</feature>
<dbReference type="AlphaFoldDB" id="A0A6G0Y553"/>